<dbReference type="CDD" id="cd06133">
    <property type="entry name" value="ERI-1_3'hExo_like"/>
    <property type="match status" value="1"/>
</dbReference>
<feature type="domain" description="Exonuclease" evidence="4">
    <location>
        <begin position="53"/>
        <end position="274"/>
    </location>
</feature>
<keyword evidence="1" id="KW-0540">Nuclease</keyword>
<evidence type="ECO:0000313" key="5">
    <source>
        <dbReference type="EMBL" id="PLW16451.1"/>
    </source>
</evidence>
<keyword evidence="2" id="KW-0378">Hydrolase</keyword>
<dbReference type="PANTHER" id="PTHR23044">
    <property type="entry name" value="3'-5' EXONUCLEASE ERI1-RELATED"/>
    <property type="match status" value="1"/>
</dbReference>
<dbReference type="SMART" id="SM00479">
    <property type="entry name" value="EXOIII"/>
    <property type="match status" value="1"/>
</dbReference>
<keyword evidence="3" id="KW-0269">Exonuclease</keyword>
<dbReference type="InterPro" id="IPR051274">
    <property type="entry name" value="3-5_Exoribonuclease"/>
</dbReference>
<evidence type="ECO:0000256" key="3">
    <source>
        <dbReference type="ARBA" id="ARBA00022839"/>
    </source>
</evidence>
<dbReference type="AlphaFoldDB" id="A0A2N5STB4"/>
<dbReference type="GO" id="GO:0003676">
    <property type="term" value="F:nucleic acid binding"/>
    <property type="evidence" value="ECO:0007669"/>
    <property type="project" value="InterPro"/>
</dbReference>
<accession>A0A2N5STB4</accession>
<evidence type="ECO:0000313" key="6">
    <source>
        <dbReference type="Proteomes" id="UP000235392"/>
    </source>
</evidence>
<dbReference type="InterPro" id="IPR012337">
    <property type="entry name" value="RNaseH-like_sf"/>
</dbReference>
<name>A0A2N5STB4_9BASI</name>
<dbReference type="SUPFAM" id="SSF53098">
    <property type="entry name" value="Ribonuclease H-like"/>
    <property type="match status" value="1"/>
</dbReference>
<dbReference type="Proteomes" id="UP000235392">
    <property type="component" value="Unassembled WGS sequence"/>
</dbReference>
<reference evidence="5 6" key="1">
    <citation type="submission" date="2017-11" db="EMBL/GenBank/DDBJ databases">
        <title>De novo assembly and phasing of dikaryotic genomes from two isolates of Puccinia coronata f. sp. avenae, the causal agent of oat crown rust.</title>
        <authorList>
            <person name="Miller M.E."/>
            <person name="Zhang Y."/>
            <person name="Omidvar V."/>
            <person name="Sperschneider J."/>
            <person name="Schwessinger B."/>
            <person name="Raley C."/>
            <person name="Palmer J.M."/>
            <person name="Garnica D."/>
            <person name="Upadhyaya N."/>
            <person name="Rathjen J."/>
            <person name="Taylor J.M."/>
            <person name="Park R.F."/>
            <person name="Dodds P.N."/>
            <person name="Hirsch C.D."/>
            <person name="Kianian S.F."/>
            <person name="Figueroa M."/>
        </authorList>
    </citation>
    <scope>NUCLEOTIDE SEQUENCE [LARGE SCALE GENOMIC DNA]</scope>
    <source>
        <strain evidence="5">12SD80</strain>
    </source>
</reference>
<evidence type="ECO:0000259" key="4">
    <source>
        <dbReference type="SMART" id="SM00479"/>
    </source>
</evidence>
<comment type="caution">
    <text evidence="5">The sequence shown here is derived from an EMBL/GenBank/DDBJ whole genome shotgun (WGS) entry which is preliminary data.</text>
</comment>
<sequence length="311" mass="36324">MSLVSELGGLEESFKKLNCLANSTTDGNKPIVTTENQIIYKRPDVPQNQLFHSFLCIDFESTCINADDPTLNNPCQLTREQLTWLYPNEIIEWPVILLQWRISESGNWELYEADRYRHFVRPVWRPILSQFCMDLTGISQDQVDGAMTLDQVLKDFDENFVKPHKLFTTENRTIWVTDGPWDFRDHFVKSTFLARIDLNCLPRYLRSPIALIDLRYLLKAFIPHVCRFPIPASLSLFNAMAAFGLEFEGQQHSGIDDAHNVGRLLSEMVHFSTPKGSHVPCWTFRINKRLIMDPRRYFWMAKKFKCTWTLP</sequence>
<gene>
    <name evidence="5" type="ORF">PCASD_18537</name>
</gene>
<dbReference type="Gene3D" id="3.30.420.10">
    <property type="entry name" value="Ribonuclease H-like superfamily/Ribonuclease H"/>
    <property type="match status" value="1"/>
</dbReference>
<dbReference type="EMBL" id="PGCI01000771">
    <property type="protein sequence ID" value="PLW16451.1"/>
    <property type="molecule type" value="Genomic_DNA"/>
</dbReference>
<protein>
    <recommendedName>
        <fullName evidence="4">Exonuclease domain-containing protein</fullName>
    </recommendedName>
</protein>
<dbReference type="InterPro" id="IPR036397">
    <property type="entry name" value="RNaseH_sf"/>
</dbReference>
<dbReference type="InterPro" id="IPR047201">
    <property type="entry name" value="ERI-1_3'hExo-like"/>
</dbReference>
<evidence type="ECO:0000256" key="2">
    <source>
        <dbReference type="ARBA" id="ARBA00022801"/>
    </source>
</evidence>
<dbReference type="GO" id="GO:0000175">
    <property type="term" value="F:3'-5'-RNA exonuclease activity"/>
    <property type="evidence" value="ECO:0007669"/>
    <property type="project" value="InterPro"/>
</dbReference>
<dbReference type="Pfam" id="PF00929">
    <property type="entry name" value="RNase_T"/>
    <property type="match status" value="1"/>
</dbReference>
<dbReference type="PANTHER" id="PTHR23044:SF61">
    <property type="entry name" value="3'-5' EXORIBONUCLEASE 1-RELATED"/>
    <property type="match status" value="1"/>
</dbReference>
<dbReference type="InterPro" id="IPR013520">
    <property type="entry name" value="Ribonucl_H"/>
</dbReference>
<organism evidence="5 6">
    <name type="scientific">Puccinia coronata f. sp. avenae</name>
    <dbReference type="NCBI Taxonomy" id="200324"/>
    <lineage>
        <taxon>Eukaryota</taxon>
        <taxon>Fungi</taxon>
        <taxon>Dikarya</taxon>
        <taxon>Basidiomycota</taxon>
        <taxon>Pucciniomycotina</taxon>
        <taxon>Pucciniomycetes</taxon>
        <taxon>Pucciniales</taxon>
        <taxon>Pucciniaceae</taxon>
        <taxon>Puccinia</taxon>
    </lineage>
</organism>
<proteinExistence type="predicted"/>
<evidence type="ECO:0000256" key="1">
    <source>
        <dbReference type="ARBA" id="ARBA00022722"/>
    </source>
</evidence>